<evidence type="ECO:0000313" key="5">
    <source>
        <dbReference type="EMBL" id="CAK9857124.1"/>
    </source>
</evidence>
<dbReference type="InterPro" id="IPR012677">
    <property type="entry name" value="Nucleotide-bd_a/b_plait_sf"/>
</dbReference>
<feature type="region of interest" description="Disordered" evidence="3">
    <location>
        <begin position="324"/>
        <end position="344"/>
    </location>
</feature>
<feature type="region of interest" description="Disordered" evidence="3">
    <location>
        <begin position="681"/>
        <end position="710"/>
    </location>
</feature>
<evidence type="ECO:0000256" key="3">
    <source>
        <dbReference type="SAM" id="MobiDB-lite"/>
    </source>
</evidence>
<evidence type="ECO:0000313" key="6">
    <source>
        <dbReference type="Proteomes" id="UP001497522"/>
    </source>
</evidence>
<keyword evidence="1 2" id="KW-0694">RNA-binding</keyword>
<feature type="region of interest" description="Disordered" evidence="3">
    <location>
        <begin position="140"/>
        <end position="164"/>
    </location>
</feature>
<feature type="compositionally biased region" description="Basic and acidic residues" evidence="3">
    <location>
        <begin position="935"/>
        <end position="945"/>
    </location>
</feature>
<dbReference type="InterPro" id="IPR034458">
    <property type="entry name" value="EAR1-like_RRM3"/>
</dbReference>
<feature type="region of interest" description="Disordered" evidence="3">
    <location>
        <begin position="79"/>
        <end position="103"/>
    </location>
</feature>
<dbReference type="Pfam" id="PF00076">
    <property type="entry name" value="RRM_1"/>
    <property type="match status" value="1"/>
</dbReference>
<name>A0ABP1A2C7_9BRYO</name>
<dbReference type="Gene3D" id="3.30.70.330">
    <property type="match status" value="2"/>
</dbReference>
<reference evidence="5 6" key="1">
    <citation type="submission" date="2024-03" db="EMBL/GenBank/DDBJ databases">
        <authorList>
            <consortium name="ELIXIR-Norway"/>
            <consortium name="Elixir Norway"/>
        </authorList>
    </citation>
    <scope>NUCLEOTIDE SEQUENCE [LARGE SCALE GENOMIC DNA]</scope>
</reference>
<dbReference type="InterPro" id="IPR035979">
    <property type="entry name" value="RBD_domain_sf"/>
</dbReference>
<dbReference type="Proteomes" id="UP001497522">
    <property type="component" value="Chromosome 1"/>
</dbReference>
<feature type="compositionally biased region" description="Low complexity" evidence="3">
    <location>
        <begin position="10"/>
        <end position="25"/>
    </location>
</feature>
<dbReference type="InterPro" id="IPR000504">
    <property type="entry name" value="RRM_dom"/>
</dbReference>
<feature type="compositionally biased region" description="Basic and acidic residues" evidence="3">
    <location>
        <begin position="472"/>
        <end position="487"/>
    </location>
</feature>
<feature type="region of interest" description="Disordered" evidence="3">
    <location>
        <begin position="1"/>
        <end position="25"/>
    </location>
</feature>
<gene>
    <name evidence="5" type="ORF">CSSPJE1EN2_LOCUS119</name>
</gene>
<dbReference type="SMART" id="SM00360">
    <property type="entry name" value="RRM"/>
    <property type="match status" value="3"/>
</dbReference>
<evidence type="ECO:0000256" key="1">
    <source>
        <dbReference type="ARBA" id="ARBA00022884"/>
    </source>
</evidence>
<keyword evidence="6" id="KW-1185">Reference proteome</keyword>
<dbReference type="Pfam" id="PF04059">
    <property type="entry name" value="RRM_2"/>
    <property type="match status" value="1"/>
</dbReference>
<evidence type="ECO:0000256" key="2">
    <source>
        <dbReference type="PROSITE-ProRule" id="PRU00176"/>
    </source>
</evidence>
<proteinExistence type="predicted"/>
<dbReference type="PANTHER" id="PTHR23189">
    <property type="entry name" value="RNA RECOGNITION MOTIF-CONTAINING"/>
    <property type="match status" value="1"/>
</dbReference>
<feature type="region of interest" description="Disordered" evidence="3">
    <location>
        <begin position="453"/>
        <end position="490"/>
    </location>
</feature>
<organism evidence="5 6">
    <name type="scientific">Sphagnum jensenii</name>
    <dbReference type="NCBI Taxonomy" id="128206"/>
    <lineage>
        <taxon>Eukaryota</taxon>
        <taxon>Viridiplantae</taxon>
        <taxon>Streptophyta</taxon>
        <taxon>Embryophyta</taxon>
        <taxon>Bryophyta</taxon>
        <taxon>Sphagnophytina</taxon>
        <taxon>Sphagnopsida</taxon>
        <taxon>Sphagnales</taxon>
        <taxon>Sphagnaceae</taxon>
        <taxon>Sphagnum</taxon>
    </lineage>
</organism>
<feature type="domain" description="RRM" evidence="4">
    <location>
        <begin position="527"/>
        <end position="600"/>
    </location>
</feature>
<dbReference type="SUPFAM" id="SSF54928">
    <property type="entry name" value="RNA-binding domain, RBD"/>
    <property type="match status" value="1"/>
</dbReference>
<dbReference type="CDD" id="cd12530">
    <property type="entry name" value="RRM3_EAR1_like"/>
    <property type="match status" value="1"/>
</dbReference>
<evidence type="ECO:0000259" key="4">
    <source>
        <dbReference type="PROSITE" id="PS50102"/>
    </source>
</evidence>
<dbReference type="InterPro" id="IPR007201">
    <property type="entry name" value="Mei2-like_Rrm_C"/>
</dbReference>
<accession>A0ABP1A2C7</accession>
<feature type="region of interest" description="Disordered" evidence="3">
    <location>
        <begin position="910"/>
        <end position="992"/>
    </location>
</feature>
<sequence>MGGKIVAVGEEMSVSSPPASSPEPAYSKERLLKGVHHTSLDTDAPVVVVDGGFAGNGGMSMADLSSMYEASTLVGGLEGMSLNSGDERDSAPEGIAANHQQTSGAEPLVNGLFAYASSEMVKRDYTPPLLGQVAQYNTSQQQSFRGYEPQRLSHEHQRSQPPNIVLPDQTRAEKEFGVLPSSESDTGGVRHVYGLPAYLAVPPSCQDGKQMVLDHNGKQVVLDPNAREYTPSQSLCASPVLQPGVMHLAVPTPYHVDQAHIYPPGVDVGQPASRMLYSPDYTGWPLMPFYCNGSAVGYAPATGPQSPATWEHLGMHDILQHQGSQGLSGLHTSSSASGLGQSVHSHPLQPFGSIQPFMSVGFPTMAASGNSLIAHPTISGREHVSRALLLNGVPSDMDELQLKREMEVWGPVRAMGMERRHEGLVTVHFYDLRHTKDALTDIQQQHLWHQQRMQRRLQRQRSGGLHLPGDSGYDRQDRGKHVDRGVDDASGDLGMKSSRGLIGGKVMWAQYTSPVGAAAGPDALNQGTLVVFNLDANMSLDDLRAAFEKYGTVKELRETPAKKLHKFVEFYDVRDAARALEALDDQEIGGKRVKIEFSRPGGQAYKARWSNPASQMQSLSYRPLPAGPQSPAAGSLLMGVEHSLPFGRAGGSMIGLGYSGVTSSGVAESLGLITDFGRENNSLGGQRRDGLSSRRKRNMSAHSNNSGFGKFELMQQGSGGKVGFRDSSGTGKSSLSVKLSSRESVPLQYMFDEGELQPNESPRTTLMIKNIPNKYSQAMLLQLLDRHCLHCNSNRKDPKEPESAYDFVYLPIDFKNRCNLGYAFVNFTTVEATKRLYKAFHAQQWEAFNSRKICQVTYARVQGRVALEEHFRNSRFACDNDEYLPRCFSPPRRGITSSPPTTLTAAQVVGRTMGSSSGSSREEQRSMRATQNADVRVRGIDENTKRVLANGNNGNHEQEMEQPSGMHGRVLGGGRSNGPQQQQQQQQQQQNR</sequence>
<protein>
    <recommendedName>
        <fullName evidence="4">RRM domain-containing protein</fullName>
    </recommendedName>
</protein>
<dbReference type="PROSITE" id="PS50102">
    <property type="entry name" value="RRM"/>
    <property type="match status" value="1"/>
</dbReference>
<feature type="compositionally biased region" description="Low complexity" evidence="3">
    <location>
        <begin position="980"/>
        <end position="992"/>
    </location>
</feature>
<dbReference type="EMBL" id="OZ023702">
    <property type="protein sequence ID" value="CAK9857124.1"/>
    <property type="molecule type" value="Genomic_DNA"/>
</dbReference>